<gene>
    <name evidence="2" type="ORF">IT774_08435</name>
</gene>
<evidence type="ECO:0000313" key="2">
    <source>
        <dbReference type="EMBL" id="QPG04312.1"/>
    </source>
</evidence>
<dbReference type="AlphaFoldDB" id="A0A7S9HBZ3"/>
<dbReference type="PANTHER" id="PTHR21666">
    <property type="entry name" value="PEPTIDASE-RELATED"/>
    <property type="match status" value="1"/>
</dbReference>
<dbReference type="Pfam" id="PF01551">
    <property type="entry name" value="Peptidase_M23"/>
    <property type="match status" value="1"/>
</dbReference>
<feature type="domain" description="M23ase beta-sheet core" evidence="1">
    <location>
        <begin position="171"/>
        <end position="265"/>
    </location>
</feature>
<organism evidence="2 3">
    <name type="scientific">Salinimonas marina</name>
    <dbReference type="NCBI Taxonomy" id="2785918"/>
    <lineage>
        <taxon>Bacteria</taxon>
        <taxon>Pseudomonadati</taxon>
        <taxon>Pseudomonadota</taxon>
        <taxon>Gammaproteobacteria</taxon>
        <taxon>Alteromonadales</taxon>
        <taxon>Alteromonadaceae</taxon>
        <taxon>Alteromonas/Salinimonas group</taxon>
        <taxon>Salinimonas</taxon>
    </lineage>
</organism>
<dbReference type="InterPro" id="IPR050570">
    <property type="entry name" value="Cell_wall_metabolism_enzyme"/>
</dbReference>
<sequence length="273" mass="29307">MYQLAGVLLVMVSLVFSLGTRADTSELVLNGTLTQGSLIRAQLPPGSKVQLNGETLQQNAQGKFVFGFDRSASLEHTLSWQLPDGGESRRTLTLTERDYVTQRIDGLDQKMVTPPEAVLKRIRKDSVNVAKARASTSDLDAVFTGFIWPAAGPITGVYGSQRILNGKPSRPHYGVDVGAPTGTDVVAPASGVVTLADDLYYSGNTIVLDHGMGVFSTFLHLDSMTVALGDTLTQGEKLGEIGATGRATGAHLDWRINLHKQRLDPALLVPPRQ</sequence>
<dbReference type="InterPro" id="IPR011055">
    <property type="entry name" value="Dup_hybrid_motif"/>
</dbReference>
<dbReference type="Gene3D" id="2.70.70.10">
    <property type="entry name" value="Glucose Permease (Domain IIA)"/>
    <property type="match status" value="1"/>
</dbReference>
<reference evidence="2 3" key="1">
    <citation type="submission" date="2020-11" db="EMBL/GenBank/DDBJ databases">
        <title>Complete genome sequence for Salinimonas sp. strain G2-b.</title>
        <authorList>
            <person name="Park S.-J."/>
        </authorList>
    </citation>
    <scope>NUCLEOTIDE SEQUENCE [LARGE SCALE GENOMIC DNA]</scope>
    <source>
        <strain evidence="2 3">G2-b</strain>
    </source>
</reference>
<dbReference type="GO" id="GO:0004222">
    <property type="term" value="F:metalloendopeptidase activity"/>
    <property type="evidence" value="ECO:0007669"/>
    <property type="project" value="TreeGrafter"/>
</dbReference>
<evidence type="ECO:0000259" key="1">
    <source>
        <dbReference type="Pfam" id="PF01551"/>
    </source>
</evidence>
<dbReference type="SUPFAM" id="SSF51261">
    <property type="entry name" value="Duplicated hybrid motif"/>
    <property type="match status" value="1"/>
</dbReference>
<dbReference type="RefSeq" id="WP_195809408.1">
    <property type="nucleotide sequence ID" value="NZ_CP064795.1"/>
</dbReference>
<keyword evidence="3" id="KW-1185">Reference proteome</keyword>
<dbReference type="Proteomes" id="UP000595095">
    <property type="component" value="Chromosome"/>
</dbReference>
<accession>A0A7S9HBZ3</accession>
<name>A0A7S9HBZ3_9ALTE</name>
<dbReference type="EMBL" id="CP064795">
    <property type="protein sequence ID" value="QPG04312.1"/>
    <property type="molecule type" value="Genomic_DNA"/>
</dbReference>
<dbReference type="InterPro" id="IPR016047">
    <property type="entry name" value="M23ase_b-sheet_dom"/>
</dbReference>
<dbReference type="PANTHER" id="PTHR21666:SF285">
    <property type="entry name" value="M23 FAMILY METALLOPEPTIDASE"/>
    <property type="match status" value="1"/>
</dbReference>
<dbReference type="KEGG" id="smaa:IT774_08435"/>
<protein>
    <submittedName>
        <fullName evidence="2">M23 family metallopeptidase</fullName>
    </submittedName>
</protein>
<evidence type="ECO:0000313" key="3">
    <source>
        <dbReference type="Proteomes" id="UP000595095"/>
    </source>
</evidence>
<dbReference type="FunFam" id="2.70.70.10:FF:000019">
    <property type="entry name" value="M23 family peptidase"/>
    <property type="match status" value="1"/>
</dbReference>
<dbReference type="CDD" id="cd12797">
    <property type="entry name" value="M23_peptidase"/>
    <property type="match status" value="1"/>
</dbReference>
<proteinExistence type="predicted"/>